<dbReference type="Gene3D" id="3.30.710.10">
    <property type="entry name" value="Potassium Channel Kv1.1, Chain A"/>
    <property type="match status" value="1"/>
</dbReference>
<dbReference type="WBParaSite" id="Pan_g21155.t1">
    <property type="protein sequence ID" value="Pan_g21155.t1"/>
    <property type="gene ID" value="Pan_g21155"/>
</dbReference>
<dbReference type="InterPro" id="IPR016073">
    <property type="entry name" value="Skp1_comp_POZ"/>
</dbReference>
<dbReference type="AlphaFoldDB" id="A0A7E4VHV4"/>
<evidence type="ECO:0000313" key="5">
    <source>
        <dbReference type="WBParaSite" id="Pan_g21155.t1"/>
    </source>
</evidence>
<dbReference type="InterPro" id="IPR001232">
    <property type="entry name" value="SKP1-like"/>
</dbReference>
<reference evidence="5" key="2">
    <citation type="submission" date="2020-10" db="UniProtKB">
        <authorList>
            <consortium name="WormBaseParasite"/>
        </authorList>
    </citation>
    <scope>IDENTIFICATION</scope>
</reference>
<feature type="domain" description="SKP1 component POZ" evidence="3">
    <location>
        <begin position="15"/>
        <end position="73"/>
    </location>
</feature>
<organism evidence="4 5">
    <name type="scientific">Panagrellus redivivus</name>
    <name type="common">Microworm</name>
    <dbReference type="NCBI Taxonomy" id="6233"/>
    <lineage>
        <taxon>Eukaryota</taxon>
        <taxon>Metazoa</taxon>
        <taxon>Ecdysozoa</taxon>
        <taxon>Nematoda</taxon>
        <taxon>Chromadorea</taxon>
        <taxon>Rhabditida</taxon>
        <taxon>Tylenchina</taxon>
        <taxon>Panagrolaimomorpha</taxon>
        <taxon>Panagrolaimoidea</taxon>
        <taxon>Panagrolaimidae</taxon>
        <taxon>Panagrellus</taxon>
    </lineage>
</organism>
<keyword evidence="4" id="KW-1185">Reference proteome</keyword>
<dbReference type="Pfam" id="PF03931">
    <property type="entry name" value="Skp1_POZ"/>
    <property type="match status" value="1"/>
</dbReference>
<dbReference type="SUPFAM" id="SSF54695">
    <property type="entry name" value="POZ domain"/>
    <property type="match status" value="1"/>
</dbReference>
<evidence type="ECO:0000259" key="3">
    <source>
        <dbReference type="Pfam" id="PF03931"/>
    </source>
</evidence>
<sequence>MVRKRKVKVELRTTFFLKTKDGHTEQVSNGILKQSEVLNTMFNDNCPDSTETTIPDIAGPILKVVVAFCRLHESDPPYVPVKIGPAALSFVDAMFLREHERVFNALIHAGDYLNIQRLVDAVLLYIRDNYVAGQRMDHIPKRLGLENRHDFGDTYEKAVQKYISLFRKD</sequence>
<dbReference type="InterPro" id="IPR016897">
    <property type="entry name" value="SKP1"/>
</dbReference>
<reference evidence="4" key="1">
    <citation type="journal article" date="2013" name="Genetics">
        <title>The draft genome and transcriptome of Panagrellus redivivus are shaped by the harsh demands of a free-living lifestyle.</title>
        <authorList>
            <person name="Srinivasan J."/>
            <person name="Dillman A.R."/>
            <person name="Macchietto M.G."/>
            <person name="Heikkinen L."/>
            <person name="Lakso M."/>
            <person name="Fracchia K.M."/>
            <person name="Antoshechkin I."/>
            <person name="Mortazavi A."/>
            <person name="Wong G."/>
            <person name="Sternberg P.W."/>
        </authorList>
    </citation>
    <scope>NUCLEOTIDE SEQUENCE [LARGE SCALE GENOMIC DNA]</scope>
    <source>
        <strain evidence="4">MT8872</strain>
    </source>
</reference>
<proteinExistence type="inferred from homology"/>
<comment type="similarity">
    <text evidence="1">Belongs to the SKP1 family.</text>
</comment>
<dbReference type="InterPro" id="IPR011333">
    <property type="entry name" value="SKP1/BTB/POZ_sf"/>
</dbReference>
<evidence type="ECO:0000256" key="2">
    <source>
        <dbReference type="ARBA" id="ARBA00022786"/>
    </source>
</evidence>
<keyword evidence="2" id="KW-0833">Ubl conjugation pathway</keyword>
<dbReference type="Proteomes" id="UP000492821">
    <property type="component" value="Unassembled WGS sequence"/>
</dbReference>
<name>A0A7E4VHV4_PANRE</name>
<dbReference type="PANTHER" id="PTHR11165">
    <property type="entry name" value="SKP1"/>
    <property type="match status" value="1"/>
</dbReference>
<evidence type="ECO:0000313" key="4">
    <source>
        <dbReference type="Proteomes" id="UP000492821"/>
    </source>
</evidence>
<accession>A0A7E4VHV4</accession>
<dbReference type="SMART" id="SM00512">
    <property type="entry name" value="Skp1"/>
    <property type="match status" value="1"/>
</dbReference>
<protein>
    <submittedName>
        <fullName evidence="5">Skp1_POZ domain-containing protein</fullName>
    </submittedName>
</protein>
<evidence type="ECO:0000256" key="1">
    <source>
        <dbReference type="ARBA" id="ARBA00009993"/>
    </source>
</evidence>
<dbReference type="GO" id="GO:0006511">
    <property type="term" value="P:ubiquitin-dependent protein catabolic process"/>
    <property type="evidence" value="ECO:0007669"/>
    <property type="project" value="InterPro"/>
</dbReference>